<accession>A0A8H4P7G5</accession>
<comment type="caution">
    <text evidence="1">The sequence shown here is derived from an EMBL/GenBank/DDBJ whole genome shotgun (WGS) entry which is preliminary data.</text>
</comment>
<organism evidence="1 2">
    <name type="scientific">Fusarium albosuccineum</name>
    <dbReference type="NCBI Taxonomy" id="1237068"/>
    <lineage>
        <taxon>Eukaryota</taxon>
        <taxon>Fungi</taxon>
        <taxon>Dikarya</taxon>
        <taxon>Ascomycota</taxon>
        <taxon>Pezizomycotina</taxon>
        <taxon>Sordariomycetes</taxon>
        <taxon>Hypocreomycetidae</taxon>
        <taxon>Hypocreales</taxon>
        <taxon>Nectriaceae</taxon>
        <taxon>Fusarium</taxon>
        <taxon>Fusarium decemcellulare species complex</taxon>
    </lineage>
</organism>
<reference evidence="1 2" key="1">
    <citation type="submission" date="2020-01" db="EMBL/GenBank/DDBJ databases">
        <title>Identification and distribution of gene clusters putatively required for synthesis of sphingolipid metabolism inhibitors in phylogenetically diverse species of the filamentous fungus Fusarium.</title>
        <authorList>
            <person name="Kim H.-S."/>
            <person name="Busman M."/>
            <person name="Brown D.W."/>
            <person name="Divon H."/>
            <person name="Uhlig S."/>
            <person name="Proctor R.H."/>
        </authorList>
    </citation>
    <scope>NUCLEOTIDE SEQUENCE [LARGE SCALE GENOMIC DNA]</scope>
    <source>
        <strain evidence="1 2">NRRL 20459</strain>
    </source>
</reference>
<sequence length="124" mass="12838">MSISVKAVDARHQTPAALVPSPAIGTSSSKQEYIIDASPSLTGSGARPSPPRSVAFVSGCRPTKLFPATSGLHPSPSRSPEFTPFCSATTRASLTVHGIAFPRLVWAFNTVLGSSSSSDEKALP</sequence>
<dbReference type="EMBL" id="JAADYS010001064">
    <property type="protein sequence ID" value="KAF4465269.1"/>
    <property type="molecule type" value="Genomic_DNA"/>
</dbReference>
<gene>
    <name evidence="1" type="ORF">FALBO_7887</name>
</gene>
<name>A0A8H4P7G5_9HYPO</name>
<evidence type="ECO:0000313" key="2">
    <source>
        <dbReference type="Proteomes" id="UP000554235"/>
    </source>
</evidence>
<dbReference type="Proteomes" id="UP000554235">
    <property type="component" value="Unassembled WGS sequence"/>
</dbReference>
<keyword evidence="2" id="KW-1185">Reference proteome</keyword>
<evidence type="ECO:0000313" key="1">
    <source>
        <dbReference type="EMBL" id="KAF4465269.1"/>
    </source>
</evidence>
<proteinExistence type="predicted"/>
<protein>
    <submittedName>
        <fullName evidence="1">Uncharacterized protein</fullName>
    </submittedName>
</protein>
<dbReference type="AlphaFoldDB" id="A0A8H4P7G5"/>